<dbReference type="InterPro" id="IPR000182">
    <property type="entry name" value="GNAT_dom"/>
</dbReference>
<keyword evidence="1" id="KW-0808">Transferase</keyword>
<proteinExistence type="predicted"/>
<keyword evidence="5" id="KW-1185">Reference proteome</keyword>
<accession>A0A816C1C5</accession>
<dbReference type="AlphaFoldDB" id="A0A816C1C5"/>
<dbReference type="GO" id="GO:0016747">
    <property type="term" value="F:acyltransferase activity, transferring groups other than amino-acyl groups"/>
    <property type="evidence" value="ECO:0007669"/>
    <property type="project" value="InterPro"/>
</dbReference>
<dbReference type="Pfam" id="PF00583">
    <property type="entry name" value="Acetyltransf_1"/>
    <property type="match status" value="1"/>
</dbReference>
<feature type="domain" description="N-acetyltransferase" evidence="3">
    <location>
        <begin position="161"/>
        <end position="319"/>
    </location>
</feature>
<dbReference type="PROSITE" id="PS51186">
    <property type="entry name" value="GNAT"/>
    <property type="match status" value="2"/>
</dbReference>
<dbReference type="Pfam" id="PF13508">
    <property type="entry name" value="Acetyltransf_7"/>
    <property type="match status" value="1"/>
</dbReference>
<keyword evidence="2" id="KW-0012">Acyltransferase</keyword>
<name>A0A816C1C5_ADIRI</name>
<sequence length="507" mass="58351">MADQPVIPFDETILCLPSCVAVHAQLHPHLLKFTSNDYVQYFQKYPQLYVCGILSKTESETIVIALAVYRRHPSTYDTIRFEIDDIVVDEKLRNKRLGTRLFYHLIEQAKQYGVKQIFAHCNPMNTDAHRWLFRLGLTILVFEFYLTNLELSAGNDHIRVVDITDLPDEENEKLLIQAQNVYRQLRPHLPADEKQYVMQIRNICRAGPARTLVAMNEANEILGVTCYRITENPNYGTHIYCDDLVTDEEKRSFGVGHCLINSMKKEAGKLKIDQLVLDSGCQRGRAHKFYHREGFKISQLNLTGTKVGCGNVYHIVTIEGLGKIHKSSGSLHPIQRTLAGNYASQCQQIQSDPRPSESNAIPSPEFHRIRRIPVGSDKIKSYFHPEQAKFKVLLLHKRVIVNYKLQHFDLVIQDAVKLRETGSAISWDDEIFFMEQEAIMNVPIDQVVRHLEETKCESNTLFIESVIQILHAINPKTTFNRATDGIVEYAKQTKGLWKVMNKMWKIF</sequence>
<comment type="caution">
    <text evidence="4">The sequence shown here is derived from an EMBL/GenBank/DDBJ whole genome shotgun (WGS) entry which is preliminary data.</text>
</comment>
<dbReference type="SUPFAM" id="SSF55729">
    <property type="entry name" value="Acyl-CoA N-acyltransferases (Nat)"/>
    <property type="match status" value="2"/>
</dbReference>
<evidence type="ECO:0000313" key="5">
    <source>
        <dbReference type="Proteomes" id="UP000663828"/>
    </source>
</evidence>
<feature type="domain" description="N-acetyltransferase" evidence="3">
    <location>
        <begin position="11"/>
        <end position="156"/>
    </location>
</feature>
<dbReference type="PANTHER" id="PTHR43877">
    <property type="entry name" value="AMINOALKYLPHOSPHONATE N-ACETYLTRANSFERASE-RELATED-RELATED"/>
    <property type="match status" value="1"/>
</dbReference>
<dbReference type="CDD" id="cd04301">
    <property type="entry name" value="NAT_SF"/>
    <property type="match status" value="2"/>
</dbReference>
<evidence type="ECO:0000259" key="3">
    <source>
        <dbReference type="PROSITE" id="PS51186"/>
    </source>
</evidence>
<dbReference type="Proteomes" id="UP000663828">
    <property type="component" value="Unassembled WGS sequence"/>
</dbReference>
<evidence type="ECO:0000256" key="2">
    <source>
        <dbReference type="ARBA" id="ARBA00023315"/>
    </source>
</evidence>
<gene>
    <name evidence="4" type="ORF">XAT740_LOCUS49579</name>
</gene>
<dbReference type="InterPro" id="IPR016181">
    <property type="entry name" value="Acyl_CoA_acyltransferase"/>
</dbReference>
<protein>
    <recommendedName>
        <fullName evidence="3">N-acetyltransferase domain-containing protein</fullName>
    </recommendedName>
</protein>
<dbReference type="Gene3D" id="3.40.630.30">
    <property type="match status" value="2"/>
</dbReference>
<evidence type="ECO:0000313" key="4">
    <source>
        <dbReference type="EMBL" id="CAF1616107.1"/>
    </source>
</evidence>
<organism evidence="4 5">
    <name type="scientific">Adineta ricciae</name>
    <name type="common">Rotifer</name>
    <dbReference type="NCBI Taxonomy" id="249248"/>
    <lineage>
        <taxon>Eukaryota</taxon>
        <taxon>Metazoa</taxon>
        <taxon>Spiralia</taxon>
        <taxon>Gnathifera</taxon>
        <taxon>Rotifera</taxon>
        <taxon>Eurotatoria</taxon>
        <taxon>Bdelloidea</taxon>
        <taxon>Adinetida</taxon>
        <taxon>Adinetidae</taxon>
        <taxon>Adineta</taxon>
    </lineage>
</organism>
<dbReference type="EMBL" id="CAJNOR010007379">
    <property type="protein sequence ID" value="CAF1616107.1"/>
    <property type="molecule type" value="Genomic_DNA"/>
</dbReference>
<reference evidence="4" key="1">
    <citation type="submission" date="2021-02" db="EMBL/GenBank/DDBJ databases">
        <authorList>
            <person name="Nowell W R."/>
        </authorList>
    </citation>
    <scope>NUCLEOTIDE SEQUENCE</scope>
</reference>
<evidence type="ECO:0000256" key="1">
    <source>
        <dbReference type="ARBA" id="ARBA00022679"/>
    </source>
</evidence>
<dbReference type="InterPro" id="IPR050832">
    <property type="entry name" value="Bact_Acetyltransf"/>
</dbReference>